<accession>A0A0P1B4M9</accession>
<organism evidence="1 2">
    <name type="scientific">Plasmopara halstedii</name>
    <name type="common">Downy mildew of sunflower</name>
    <dbReference type="NCBI Taxonomy" id="4781"/>
    <lineage>
        <taxon>Eukaryota</taxon>
        <taxon>Sar</taxon>
        <taxon>Stramenopiles</taxon>
        <taxon>Oomycota</taxon>
        <taxon>Peronosporomycetes</taxon>
        <taxon>Peronosporales</taxon>
        <taxon>Peronosporaceae</taxon>
        <taxon>Plasmopara</taxon>
    </lineage>
</organism>
<dbReference type="EMBL" id="CCYD01002939">
    <property type="protein sequence ID" value="CEG48559.1"/>
    <property type="molecule type" value="Genomic_DNA"/>
</dbReference>
<sequence>MDAITLFKRMHRLDPEIAVSANVANDIALEIAKKAYATGEMLKLRLLDMVDRTLLDRAAERFPKNLEKSEANNFLGSKSFRDWFSYLEGLVQPERKSTLSDLVKKQVPDVEHVAVKNLVSELSTFVAGKKRLADKETLIKKVVSRITDVVNRYTSSQEWFVFGNNNDLKPLVDGANVFPDSLIVMDEINKAAKELFQTQGTDVSPEDFQSAVKKILDDTSVIGEVPNDDALAMLVPKLKLAAEEAKNHKQVLDEKKIMTDKLAFATIGSVLPFLKGNIRLPEIIVAAVKRGDLHALGSRYEDIYLDRLVELSKPTEIWEQMGLVHYITSLGVDHDAKNAITKLLIKLNEKGGKSLVDDVVEVMPNLKSADLSDYFCQAALLITDRKATDVLKELVGETDGRPMDVFQHKRIRLYLKYASWEFEKLTVDYFHKSLPKKAILNYDGKKDFYFLDLVKQRIKEMPEEGWAA</sequence>
<protein>
    <submittedName>
        <fullName evidence="1">ATPase, AAA-2</fullName>
    </submittedName>
</protein>
<dbReference type="GeneID" id="36401432"/>
<dbReference type="Proteomes" id="UP000054928">
    <property type="component" value="Unassembled WGS sequence"/>
</dbReference>
<name>A0A0P1B4M9_PLAHL</name>
<keyword evidence="2" id="KW-1185">Reference proteome</keyword>
<reference evidence="2" key="1">
    <citation type="submission" date="2014-09" db="EMBL/GenBank/DDBJ databases">
        <authorList>
            <person name="Sharma Rahul"/>
            <person name="Thines Marco"/>
        </authorList>
    </citation>
    <scope>NUCLEOTIDE SEQUENCE [LARGE SCALE GENOMIC DNA]</scope>
</reference>
<dbReference type="AlphaFoldDB" id="A0A0P1B4M9"/>
<evidence type="ECO:0000313" key="2">
    <source>
        <dbReference type="Proteomes" id="UP000054928"/>
    </source>
</evidence>
<dbReference type="RefSeq" id="XP_024584928.1">
    <property type="nucleotide sequence ID" value="XM_024719650.1"/>
</dbReference>
<proteinExistence type="predicted"/>
<evidence type="ECO:0000313" key="1">
    <source>
        <dbReference type="EMBL" id="CEG48559.1"/>
    </source>
</evidence>